<dbReference type="Proteomes" id="UP000631114">
    <property type="component" value="Unassembled WGS sequence"/>
</dbReference>
<evidence type="ECO:0000256" key="1">
    <source>
        <dbReference type="SAM" id="MobiDB-lite"/>
    </source>
</evidence>
<dbReference type="OrthoDB" id="955245at2759"/>
<comment type="caution">
    <text evidence="2">The sequence shown here is derived from an EMBL/GenBank/DDBJ whole genome shotgun (WGS) entry which is preliminary data.</text>
</comment>
<dbReference type="EMBL" id="JADFTS010000004">
    <property type="protein sequence ID" value="KAF9611287.1"/>
    <property type="molecule type" value="Genomic_DNA"/>
</dbReference>
<evidence type="ECO:0000313" key="2">
    <source>
        <dbReference type="EMBL" id="KAF9611287.1"/>
    </source>
</evidence>
<name>A0A835LZZ8_9MAGN</name>
<dbReference type="AlphaFoldDB" id="A0A835LZZ8"/>
<evidence type="ECO:0000313" key="3">
    <source>
        <dbReference type="Proteomes" id="UP000631114"/>
    </source>
</evidence>
<feature type="compositionally biased region" description="Basic and acidic residues" evidence="1">
    <location>
        <begin position="82"/>
        <end position="106"/>
    </location>
</feature>
<proteinExistence type="predicted"/>
<accession>A0A835LZZ8</accession>
<protein>
    <submittedName>
        <fullName evidence="2">Uncharacterized protein</fullName>
    </submittedName>
</protein>
<keyword evidence="3" id="KW-1185">Reference proteome</keyword>
<sequence length="106" mass="11864">MANRFFSKSGSYLFKLQLQSTPSRFQNIKLCSKSKDRETHVQEKATSTAEEFSRLAQEKAESASQTAKETLKGAKEALFGESKAESAKEGYKKTVEKGNYDNKGKE</sequence>
<organism evidence="2 3">
    <name type="scientific">Coptis chinensis</name>
    <dbReference type="NCBI Taxonomy" id="261450"/>
    <lineage>
        <taxon>Eukaryota</taxon>
        <taxon>Viridiplantae</taxon>
        <taxon>Streptophyta</taxon>
        <taxon>Embryophyta</taxon>
        <taxon>Tracheophyta</taxon>
        <taxon>Spermatophyta</taxon>
        <taxon>Magnoliopsida</taxon>
        <taxon>Ranunculales</taxon>
        <taxon>Ranunculaceae</taxon>
        <taxon>Coptidoideae</taxon>
        <taxon>Coptis</taxon>
    </lineage>
</organism>
<feature type="region of interest" description="Disordered" evidence="1">
    <location>
        <begin position="75"/>
        <end position="106"/>
    </location>
</feature>
<gene>
    <name evidence="2" type="ORF">IFM89_028711</name>
</gene>
<reference evidence="2 3" key="1">
    <citation type="submission" date="2020-10" db="EMBL/GenBank/DDBJ databases">
        <title>The Coptis chinensis genome and diversification of protoberbering-type alkaloids.</title>
        <authorList>
            <person name="Wang B."/>
            <person name="Shu S."/>
            <person name="Song C."/>
            <person name="Liu Y."/>
        </authorList>
    </citation>
    <scope>NUCLEOTIDE SEQUENCE [LARGE SCALE GENOMIC DNA]</scope>
    <source>
        <strain evidence="2">HL-2020</strain>
        <tissue evidence="2">Leaf</tissue>
    </source>
</reference>